<keyword evidence="4" id="KW-0539">Nucleus</keyword>
<feature type="domain" description="Importin N-terminal" evidence="5">
    <location>
        <begin position="37"/>
        <end position="109"/>
    </location>
</feature>
<accession>A0A0F7TFG8</accession>
<evidence type="ECO:0000313" key="7">
    <source>
        <dbReference type="Proteomes" id="UP000042958"/>
    </source>
</evidence>
<dbReference type="Pfam" id="PF03810">
    <property type="entry name" value="IBN_N"/>
    <property type="match status" value="1"/>
</dbReference>
<evidence type="ECO:0000256" key="1">
    <source>
        <dbReference type="ARBA" id="ARBA00004123"/>
    </source>
</evidence>
<dbReference type="InterPro" id="IPR058669">
    <property type="entry name" value="TPR_IPO7/11-like"/>
</dbReference>
<reference evidence="7" key="1">
    <citation type="journal article" date="2015" name="Genome Announc.">
        <title>Draft genome sequence of the fungus Penicillium brasilianum MG11.</title>
        <authorList>
            <person name="Horn F."/>
            <person name="Linde J."/>
            <person name="Mattern D.J."/>
            <person name="Walther G."/>
            <person name="Guthke R."/>
            <person name="Brakhage A.A."/>
            <person name="Valiante V."/>
        </authorList>
    </citation>
    <scope>NUCLEOTIDE SEQUENCE [LARGE SCALE GENOMIC DNA]</scope>
    <source>
        <strain evidence="7">MG11</strain>
    </source>
</reference>
<keyword evidence="7" id="KW-1185">Reference proteome</keyword>
<name>A0A0F7TFG8_PENBI</name>
<sequence length="1051" mass="118186">MAPAIELPGEASPLTHRHVVDALVLAASSTQQQVQTGTKQLENWERQAQYHVMLQDVFLDRSLPTEVRYLAIIRLKHGIDRYWRKTAINAISKDEKAQIKTRALEAGIEEPARPLALQNALMVAKILRYEFPHDWPDAIASVISFLRSSIQLGANPLQLPRTLLILLQIVKELSTARIQRTRVHLQSVSPEVFQVLGGIYVDKVGQWTGILEHGGADETALLEIIEQSLVSLKVLRRLIISGFEHPGRDQDVQKFWELTSTHFSRFLSFLDGSIQLPESVHTAIEKHILQLSKLHVEMAKTHPASFALFDNSITLVNSYWSLVVKLSENYVSLGADIESEGKSLFEKAGLRALLLIRACARMAFNPVQTFKYQTPQDKEERKQAVERIKTQLFTDDFVVNVMELLVTQFFRFRNIDFQEWEEDPESWEKKEEQSTEAWEFSIRSCSEKLFLDLVIHFKDLLIPRLLHVFYSFANTENRNVVLKDSLYSAIGLAAASLEQHLDFNSFLEKTMVPEVQIHDPEYRLLRRRIAVVLGQWVPVKPGELNRDAVYQIFQHLLNKDDPLNDLVVRITAGRQLRNVLDPWEFTAEGFMPYAQSILGSLMALVQEVDAAETKMGLLETVRVAVVKMEHHIVSFSDQILSLLPPLWEESGDEHLMKQAILTLLSSLIHSLKQESARYHALILPLVQSSVHPESDTIVYLLDEALELWTAIIMQTPSPASPEILSLLPSVLPILEQGTDAAPQGLQIIESYILLAPQAVLSDEFRLPLLASLETLLQFTTKQRTGVVARLVDMMIRGTEAVDGGSDASYSAISQSLLDSSFLHSLLEGLYTAHEASQTTGPNRKTTYVVGVVETDYFSVLARLALANPTIFASAVAAATNSTQEQTLSWLLTEWFSHYDNIGSVNQKKLHALALTQLLALQGPSSDPSQPAPPPAYILSHLQSYLTIWTDIIIELAEGGSDQNADYLVCWNAPAGSATAPPEAEENEDPETRRRREWDNADAIHRFPIRDFVRHRLQELIVACGGAQRFQEEWLANVDHEVVSAFGALGLI</sequence>
<proteinExistence type="inferred from homology"/>
<dbReference type="PANTHER" id="PTHR10997:SF7">
    <property type="entry name" value="IMPORTIN-11"/>
    <property type="match status" value="1"/>
</dbReference>
<dbReference type="InterPro" id="IPR016024">
    <property type="entry name" value="ARM-type_fold"/>
</dbReference>
<dbReference type="SMART" id="SM00913">
    <property type="entry name" value="IBN_N"/>
    <property type="match status" value="1"/>
</dbReference>
<dbReference type="SUPFAM" id="SSF48371">
    <property type="entry name" value="ARM repeat"/>
    <property type="match status" value="1"/>
</dbReference>
<dbReference type="Proteomes" id="UP000042958">
    <property type="component" value="Unassembled WGS sequence"/>
</dbReference>
<organism evidence="6 7">
    <name type="scientific">Penicillium brasilianum</name>
    <dbReference type="NCBI Taxonomy" id="104259"/>
    <lineage>
        <taxon>Eukaryota</taxon>
        <taxon>Fungi</taxon>
        <taxon>Dikarya</taxon>
        <taxon>Ascomycota</taxon>
        <taxon>Pezizomycotina</taxon>
        <taxon>Eurotiomycetes</taxon>
        <taxon>Eurotiomycetidae</taxon>
        <taxon>Eurotiales</taxon>
        <taxon>Aspergillaceae</taxon>
        <taxon>Penicillium</taxon>
    </lineage>
</organism>
<dbReference type="STRING" id="104259.A0A0F7TFG8"/>
<comment type="similarity">
    <text evidence="2">Belongs to the importin beta family.</text>
</comment>
<dbReference type="GO" id="GO:0006606">
    <property type="term" value="P:protein import into nucleus"/>
    <property type="evidence" value="ECO:0007669"/>
    <property type="project" value="TreeGrafter"/>
</dbReference>
<keyword evidence="3" id="KW-0813">Transport</keyword>
<dbReference type="GO" id="GO:0005635">
    <property type="term" value="C:nuclear envelope"/>
    <property type="evidence" value="ECO:0007669"/>
    <property type="project" value="TreeGrafter"/>
</dbReference>
<evidence type="ECO:0000256" key="2">
    <source>
        <dbReference type="ARBA" id="ARBA00007991"/>
    </source>
</evidence>
<dbReference type="PROSITE" id="PS50166">
    <property type="entry name" value="IMPORTIN_B_NT"/>
    <property type="match status" value="1"/>
</dbReference>
<dbReference type="InterPro" id="IPR011989">
    <property type="entry name" value="ARM-like"/>
</dbReference>
<evidence type="ECO:0000259" key="5">
    <source>
        <dbReference type="PROSITE" id="PS50166"/>
    </source>
</evidence>
<dbReference type="Pfam" id="PF25758">
    <property type="entry name" value="TPR_IPO11"/>
    <property type="match status" value="1"/>
</dbReference>
<protein>
    <submittedName>
        <fullName evidence="6">Putative Importin 11</fullName>
    </submittedName>
</protein>
<dbReference type="PANTHER" id="PTHR10997">
    <property type="entry name" value="IMPORTIN-7, 8, 11"/>
    <property type="match status" value="1"/>
</dbReference>
<evidence type="ECO:0000256" key="4">
    <source>
        <dbReference type="ARBA" id="ARBA00023242"/>
    </source>
</evidence>
<gene>
    <name evidence="6" type="ORF">PMG11_00566</name>
</gene>
<dbReference type="GO" id="GO:0005829">
    <property type="term" value="C:cytosol"/>
    <property type="evidence" value="ECO:0007669"/>
    <property type="project" value="TreeGrafter"/>
</dbReference>
<dbReference type="Gene3D" id="1.25.10.10">
    <property type="entry name" value="Leucine-rich Repeat Variant"/>
    <property type="match status" value="1"/>
</dbReference>
<dbReference type="EMBL" id="CDHK01000001">
    <property type="protein sequence ID" value="CEJ54246.1"/>
    <property type="molecule type" value="Genomic_DNA"/>
</dbReference>
<evidence type="ECO:0000313" key="6">
    <source>
        <dbReference type="EMBL" id="CEJ54246.1"/>
    </source>
</evidence>
<dbReference type="OrthoDB" id="361693at2759"/>
<dbReference type="FunFam" id="1.25.10.10:FF:000362">
    <property type="entry name" value="Importin 11, putative"/>
    <property type="match status" value="1"/>
</dbReference>
<dbReference type="InterPro" id="IPR001494">
    <property type="entry name" value="Importin-beta_N"/>
</dbReference>
<comment type="subcellular location">
    <subcellularLocation>
        <location evidence="1">Nucleus</location>
    </subcellularLocation>
</comment>
<dbReference type="GO" id="GO:0031267">
    <property type="term" value="F:small GTPase binding"/>
    <property type="evidence" value="ECO:0007669"/>
    <property type="project" value="InterPro"/>
</dbReference>
<evidence type="ECO:0000256" key="3">
    <source>
        <dbReference type="ARBA" id="ARBA00022448"/>
    </source>
</evidence>
<dbReference type="AlphaFoldDB" id="A0A0F7TFG8"/>